<reference evidence="1 2" key="1">
    <citation type="journal article" date="2019" name="Commun. Biol.">
        <title>The bagworm genome reveals a unique fibroin gene that provides high tensile strength.</title>
        <authorList>
            <person name="Kono N."/>
            <person name="Nakamura H."/>
            <person name="Ohtoshi R."/>
            <person name="Tomita M."/>
            <person name="Numata K."/>
            <person name="Arakawa K."/>
        </authorList>
    </citation>
    <scope>NUCLEOTIDE SEQUENCE [LARGE SCALE GENOMIC DNA]</scope>
</reference>
<evidence type="ECO:0000313" key="1">
    <source>
        <dbReference type="EMBL" id="GBP64652.1"/>
    </source>
</evidence>
<dbReference type="EMBL" id="BGZK01000904">
    <property type="protein sequence ID" value="GBP64652.1"/>
    <property type="molecule type" value="Genomic_DNA"/>
</dbReference>
<name>A0A4C1XNT8_EUMVA</name>
<organism evidence="1 2">
    <name type="scientific">Eumeta variegata</name>
    <name type="common">Bagworm moth</name>
    <name type="synonym">Eumeta japonica</name>
    <dbReference type="NCBI Taxonomy" id="151549"/>
    <lineage>
        <taxon>Eukaryota</taxon>
        <taxon>Metazoa</taxon>
        <taxon>Ecdysozoa</taxon>
        <taxon>Arthropoda</taxon>
        <taxon>Hexapoda</taxon>
        <taxon>Insecta</taxon>
        <taxon>Pterygota</taxon>
        <taxon>Neoptera</taxon>
        <taxon>Endopterygota</taxon>
        <taxon>Lepidoptera</taxon>
        <taxon>Glossata</taxon>
        <taxon>Ditrysia</taxon>
        <taxon>Tineoidea</taxon>
        <taxon>Psychidae</taxon>
        <taxon>Oiketicinae</taxon>
        <taxon>Eumeta</taxon>
    </lineage>
</organism>
<dbReference type="AlphaFoldDB" id="A0A4C1XNT8"/>
<sequence length="110" mass="12017">MSGIGIESGMERRIENGARIRIESETGTEIENGTRVENENQKIATVGMAGIIIKSDLHINSERKTSENAADKRVNNANGTLVLDEVEIQKAHAPPAAQILYKLNAFHSFS</sequence>
<evidence type="ECO:0000313" key="2">
    <source>
        <dbReference type="Proteomes" id="UP000299102"/>
    </source>
</evidence>
<proteinExistence type="predicted"/>
<dbReference type="Proteomes" id="UP000299102">
    <property type="component" value="Unassembled WGS sequence"/>
</dbReference>
<accession>A0A4C1XNT8</accession>
<gene>
    <name evidence="1" type="ORF">EVAR_42602_1</name>
</gene>
<keyword evidence="2" id="KW-1185">Reference proteome</keyword>
<protein>
    <submittedName>
        <fullName evidence="1">Uncharacterized protein</fullName>
    </submittedName>
</protein>
<comment type="caution">
    <text evidence="1">The sequence shown here is derived from an EMBL/GenBank/DDBJ whole genome shotgun (WGS) entry which is preliminary data.</text>
</comment>